<dbReference type="PANTHER" id="PTHR22589:SF29">
    <property type="entry name" value="MITOCHONDRIAL CARNITINE O-ACETYLTRANSFERASE-RELATED"/>
    <property type="match status" value="1"/>
</dbReference>
<keyword evidence="3" id="KW-0808">Transferase</keyword>
<feature type="region of interest" description="Disordered" evidence="7">
    <location>
        <begin position="323"/>
        <end position="423"/>
    </location>
</feature>
<evidence type="ECO:0000256" key="3">
    <source>
        <dbReference type="ARBA" id="ARBA00022679"/>
    </source>
</evidence>
<feature type="region of interest" description="Disordered" evidence="7">
    <location>
        <begin position="102"/>
        <end position="125"/>
    </location>
</feature>
<keyword evidence="4" id="KW-0276">Fatty acid metabolism</keyword>
<evidence type="ECO:0000256" key="4">
    <source>
        <dbReference type="ARBA" id="ARBA00022832"/>
    </source>
</evidence>
<dbReference type="Gene3D" id="1.10.275.20">
    <property type="entry name" value="Choline/Carnitine o-acyltransferase"/>
    <property type="match status" value="1"/>
</dbReference>
<feature type="compositionally biased region" description="Low complexity" evidence="7">
    <location>
        <begin position="507"/>
        <end position="524"/>
    </location>
</feature>
<comment type="similarity">
    <text evidence="1">Belongs to the carnitine/choline acetyltransferase family.</text>
</comment>
<keyword evidence="10" id="KW-1185">Reference proteome</keyword>
<feature type="compositionally biased region" description="Basic and acidic residues" evidence="7">
    <location>
        <begin position="323"/>
        <end position="366"/>
    </location>
</feature>
<dbReference type="EMBL" id="BAAAPZ010000003">
    <property type="protein sequence ID" value="GAA2092868.1"/>
    <property type="molecule type" value="Genomic_DNA"/>
</dbReference>
<keyword evidence="6" id="KW-0012">Acyltransferase</keyword>
<dbReference type="Pfam" id="PF00755">
    <property type="entry name" value="Carn_acyltransf"/>
    <property type="match status" value="2"/>
</dbReference>
<feature type="domain" description="Choline/carnitine acyltransferase" evidence="8">
    <location>
        <begin position="6"/>
        <end position="323"/>
    </location>
</feature>
<dbReference type="InterPro" id="IPR039551">
    <property type="entry name" value="Cho/carn_acyl_trans"/>
</dbReference>
<accession>A0ABP5I485</accession>
<evidence type="ECO:0000256" key="2">
    <source>
        <dbReference type="ARBA" id="ARBA00022448"/>
    </source>
</evidence>
<dbReference type="Gene3D" id="3.30.559.70">
    <property type="entry name" value="Choline/Carnitine o-acyltransferase, domain 2"/>
    <property type="match status" value="1"/>
</dbReference>
<evidence type="ECO:0000256" key="1">
    <source>
        <dbReference type="ARBA" id="ARBA00005232"/>
    </source>
</evidence>
<evidence type="ECO:0000313" key="10">
    <source>
        <dbReference type="Proteomes" id="UP001500984"/>
    </source>
</evidence>
<dbReference type="RefSeq" id="WP_344335960.1">
    <property type="nucleotide sequence ID" value="NZ_BAAAPZ010000003.1"/>
</dbReference>
<keyword evidence="5" id="KW-0443">Lipid metabolism</keyword>
<feature type="region of interest" description="Disordered" evidence="7">
    <location>
        <begin position="235"/>
        <end position="269"/>
    </location>
</feature>
<dbReference type="InterPro" id="IPR023213">
    <property type="entry name" value="CAT-like_dom_sf"/>
</dbReference>
<evidence type="ECO:0000256" key="7">
    <source>
        <dbReference type="SAM" id="MobiDB-lite"/>
    </source>
</evidence>
<feature type="compositionally biased region" description="Low complexity" evidence="7">
    <location>
        <begin position="102"/>
        <end position="117"/>
    </location>
</feature>
<feature type="compositionally biased region" description="Basic and acidic residues" evidence="7">
    <location>
        <begin position="255"/>
        <end position="269"/>
    </location>
</feature>
<dbReference type="InterPro" id="IPR042572">
    <property type="entry name" value="Carn_acyl_trans_N"/>
</dbReference>
<organism evidence="9 10">
    <name type="scientific">Brevibacterium salitolerans</name>
    <dbReference type="NCBI Taxonomy" id="1403566"/>
    <lineage>
        <taxon>Bacteria</taxon>
        <taxon>Bacillati</taxon>
        <taxon>Actinomycetota</taxon>
        <taxon>Actinomycetes</taxon>
        <taxon>Micrococcales</taxon>
        <taxon>Brevibacteriaceae</taxon>
        <taxon>Brevibacterium</taxon>
    </lineage>
</organism>
<gene>
    <name evidence="9" type="ORF">GCM10009823_10900</name>
</gene>
<evidence type="ECO:0000259" key="8">
    <source>
        <dbReference type="Pfam" id="PF00755"/>
    </source>
</evidence>
<proteinExistence type="inferred from homology"/>
<feature type="compositionally biased region" description="Low complexity" evidence="7">
    <location>
        <begin position="384"/>
        <end position="423"/>
    </location>
</feature>
<evidence type="ECO:0000256" key="6">
    <source>
        <dbReference type="ARBA" id="ARBA00023315"/>
    </source>
</evidence>
<sequence length="782" mass="83014">MPQPPLPVPRLEATLERIMHSVTAVCPPLEQEQARADAARFLSGPGPALQSALERFADEETAAGRNWLTELWQHAYLDVREPLSLTTNVAFQLALPAPAPEAAPEAVAAPETASEPAPEAEEGTCAAPASHVLHTARVLRSIATVHLTQARGDTAPVVDARGSELCMRQWAAFNGGVRHPAPGRDRFLPCTLDGRLRETGVLRDGRMFAVTVSDENGLPLSEEALVSQLRQVLAHARTEPRPSGELAQSDGPLPHTDELPHPGDLPKAEALRAAGPGFAEASHLGSDTLAAILDEMLTDGSNAAVYDRLRDFLFTVALTGEDRGHREDHEASGDHEASEAGEASEDHEARDACDLGDDRDPEDVRDLGSTGDTSGRDDPGSRGSGQAPAHQASAPATADRTTTADDTATASAPTTTDATAAADETAAADALRSALTDRRAAWVRKPLSYLMDLHAGTVIVNVEHTVVDGGSLVDAVTRMQEHAAAQVPEASTPASPGTPPPNLQASPNAATDPNAATAPDLPANPDARAVAEIPARSNTPAELRWNLTAGLQAALTAALTDLGQRAEDLRVAVVRVPRPAADEQARPYSSDALQQLIMASAQVLTYGRVRGVYESVDMRAFQDGRTECLRPVTPEAVTFARRLCDSQARLEDLEAALDAHRAWVKACKSGNGFDRHLAGLRMMAARQGGTVDPFLTSFALARMRTDFLSTTSLGTPAQVVRYAFAPTVEDGFGIAYTQRAQDYEFCVSWHAGSAEAPDAFLTNIPRAAALLRDFLRTLCTDG</sequence>
<dbReference type="PANTHER" id="PTHR22589">
    <property type="entry name" value="CARNITINE O-ACYLTRANSFERASE"/>
    <property type="match status" value="1"/>
</dbReference>
<comment type="caution">
    <text evidence="9">The sequence shown here is derived from an EMBL/GenBank/DDBJ whole genome shotgun (WGS) entry which is preliminary data.</text>
</comment>
<evidence type="ECO:0000256" key="5">
    <source>
        <dbReference type="ARBA" id="ARBA00023098"/>
    </source>
</evidence>
<keyword evidence="2" id="KW-0813">Transport</keyword>
<evidence type="ECO:0000313" key="9">
    <source>
        <dbReference type="EMBL" id="GAA2092868.1"/>
    </source>
</evidence>
<dbReference type="InterPro" id="IPR000542">
    <property type="entry name" value="Carn_acyl_trans"/>
</dbReference>
<dbReference type="SUPFAM" id="SSF52777">
    <property type="entry name" value="CoA-dependent acyltransferases"/>
    <property type="match status" value="2"/>
</dbReference>
<protein>
    <recommendedName>
        <fullName evidence="8">Choline/carnitine acyltransferase domain-containing protein</fullName>
    </recommendedName>
</protein>
<feature type="domain" description="Choline/carnitine acyltransferase" evidence="8">
    <location>
        <begin position="430"/>
        <end position="763"/>
    </location>
</feature>
<dbReference type="Proteomes" id="UP001500984">
    <property type="component" value="Unassembled WGS sequence"/>
</dbReference>
<reference evidence="10" key="1">
    <citation type="journal article" date="2019" name="Int. J. Syst. Evol. Microbiol.">
        <title>The Global Catalogue of Microorganisms (GCM) 10K type strain sequencing project: providing services to taxonomists for standard genome sequencing and annotation.</title>
        <authorList>
            <consortium name="The Broad Institute Genomics Platform"/>
            <consortium name="The Broad Institute Genome Sequencing Center for Infectious Disease"/>
            <person name="Wu L."/>
            <person name="Ma J."/>
        </authorList>
    </citation>
    <scope>NUCLEOTIDE SEQUENCE [LARGE SCALE GENOMIC DNA]</scope>
    <source>
        <strain evidence="10">JCM 15900</strain>
    </source>
</reference>
<feature type="region of interest" description="Disordered" evidence="7">
    <location>
        <begin position="481"/>
        <end position="524"/>
    </location>
</feature>
<name>A0ABP5I485_9MICO</name>
<dbReference type="InterPro" id="IPR042231">
    <property type="entry name" value="Cho/carn_acyl_trans_2"/>
</dbReference>
<dbReference type="Gene3D" id="3.30.559.10">
    <property type="entry name" value="Chloramphenicol acetyltransferase-like domain"/>
    <property type="match status" value="1"/>
</dbReference>